<evidence type="ECO:0008006" key="9">
    <source>
        <dbReference type="Google" id="ProtNLM"/>
    </source>
</evidence>
<feature type="transmembrane region" description="Helical" evidence="6">
    <location>
        <begin position="140"/>
        <end position="161"/>
    </location>
</feature>
<evidence type="ECO:0000256" key="5">
    <source>
        <dbReference type="ARBA" id="ARBA00023136"/>
    </source>
</evidence>
<evidence type="ECO:0000256" key="6">
    <source>
        <dbReference type="SAM" id="Phobius"/>
    </source>
</evidence>
<keyword evidence="4 6" id="KW-1133">Transmembrane helix</keyword>
<keyword evidence="5 6" id="KW-0472">Membrane</keyword>
<comment type="similarity">
    <text evidence="2">Belongs to the TMEM86 family.</text>
</comment>
<accession>A0A504J7I0</accession>
<feature type="transmembrane region" description="Helical" evidence="6">
    <location>
        <begin position="77"/>
        <end position="97"/>
    </location>
</feature>
<comment type="subcellular location">
    <subcellularLocation>
        <location evidence="1">Membrane</location>
        <topology evidence="1">Multi-pass membrane protein</topology>
    </subcellularLocation>
</comment>
<keyword evidence="3 6" id="KW-0812">Transmembrane</keyword>
<reference evidence="7 8" key="1">
    <citation type="submission" date="2019-06" db="EMBL/GenBank/DDBJ databases">
        <authorList>
            <person name="Meng X."/>
        </authorList>
    </citation>
    <scope>NUCLEOTIDE SEQUENCE [LARGE SCALE GENOMIC DNA]</scope>
    <source>
        <strain evidence="7 8">M625</strain>
    </source>
</reference>
<gene>
    <name evidence="7" type="ORF">FHK87_21990</name>
</gene>
<evidence type="ECO:0000256" key="4">
    <source>
        <dbReference type="ARBA" id="ARBA00022989"/>
    </source>
</evidence>
<organism evidence="7 8">
    <name type="scientific">Aquimarina algicola</name>
    <dbReference type="NCBI Taxonomy" id="2589995"/>
    <lineage>
        <taxon>Bacteria</taxon>
        <taxon>Pseudomonadati</taxon>
        <taxon>Bacteroidota</taxon>
        <taxon>Flavobacteriia</taxon>
        <taxon>Flavobacteriales</taxon>
        <taxon>Flavobacteriaceae</taxon>
        <taxon>Aquimarina</taxon>
    </lineage>
</organism>
<dbReference type="EMBL" id="VFWZ01000009">
    <property type="protein sequence ID" value="TPN82101.1"/>
    <property type="molecule type" value="Genomic_DNA"/>
</dbReference>
<dbReference type="InterPro" id="IPR012506">
    <property type="entry name" value="TMEM86B-like"/>
</dbReference>
<dbReference type="AlphaFoldDB" id="A0A504J7I0"/>
<keyword evidence="8" id="KW-1185">Reference proteome</keyword>
<evidence type="ECO:0000256" key="3">
    <source>
        <dbReference type="ARBA" id="ARBA00022692"/>
    </source>
</evidence>
<feature type="transmembrane region" description="Helical" evidence="6">
    <location>
        <begin position="7"/>
        <end position="25"/>
    </location>
</feature>
<name>A0A504J7I0_9FLAO</name>
<evidence type="ECO:0000256" key="2">
    <source>
        <dbReference type="ARBA" id="ARBA00007375"/>
    </source>
</evidence>
<comment type="caution">
    <text evidence="7">The sequence shown here is derived from an EMBL/GenBank/DDBJ whole genome shotgun (WGS) entry which is preliminary data.</text>
</comment>
<dbReference type="OrthoDB" id="1159961at2"/>
<feature type="transmembrane region" description="Helical" evidence="6">
    <location>
        <begin position="168"/>
        <end position="192"/>
    </location>
</feature>
<feature type="transmembrane region" description="Helical" evidence="6">
    <location>
        <begin position="54"/>
        <end position="71"/>
    </location>
</feature>
<dbReference type="Pfam" id="PF07947">
    <property type="entry name" value="YhhN"/>
    <property type="match status" value="1"/>
</dbReference>
<evidence type="ECO:0000313" key="8">
    <source>
        <dbReference type="Proteomes" id="UP000315540"/>
    </source>
</evidence>
<proteinExistence type="inferred from homology"/>
<feature type="transmembrane region" description="Helical" evidence="6">
    <location>
        <begin position="198"/>
        <end position="217"/>
    </location>
</feature>
<evidence type="ECO:0000256" key="1">
    <source>
        <dbReference type="ARBA" id="ARBA00004141"/>
    </source>
</evidence>
<feature type="transmembrane region" description="Helical" evidence="6">
    <location>
        <begin position="31"/>
        <end position="47"/>
    </location>
</feature>
<dbReference type="Proteomes" id="UP000315540">
    <property type="component" value="Unassembled WGS sequence"/>
</dbReference>
<evidence type="ECO:0000313" key="7">
    <source>
        <dbReference type="EMBL" id="TPN82101.1"/>
    </source>
</evidence>
<dbReference type="GO" id="GO:0016020">
    <property type="term" value="C:membrane"/>
    <property type="evidence" value="ECO:0007669"/>
    <property type="project" value="UniProtKB-SubCell"/>
</dbReference>
<dbReference type="RefSeq" id="WP_140596816.1">
    <property type="nucleotide sequence ID" value="NZ_VFWZ01000009.1"/>
</dbReference>
<sequence>MKIRTLIKIFLVIAGSLCVLSTAMQWPELEFYAKPTTVPLFFMLYWFSVKKIDGIFLMVLCMCFIGDIFLLTGVQDYFIYVLLSNGLCYILLFYFLYKNHKPIEYSNTDIFYLVIFFVLWTLIVYEIYEAISPNMGEIKPYGIIYLIILYFLFTGAVFQYANTRSSQALWFLIAILNFVICDSCYALDMFYINSIEFRIINAIYQLLAVFFLVKFRISSPTSLKLRDLDN</sequence>
<feature type="transmembrane region" description="Helical" evidence="6">
    <location>
        <begin position="109"/>
        <end position="128"/>
    </location>
</feature>
<protein>
    <recommendedName>
        <fullName evidence="9">Lysoplasmalogenase</fullName>
    </recommendedName>
</protein>